<organism evidence="8 9">
    <name type="scientific">Sphaerosporella brunnea</name>
    <dbReference type="NCBI Taxonomy" id="1250544"/>
    <lineage>
        <taxon>Eukaryota</taxon>
        <taxon>Fungi</taxon>
        <taxon>Dikarya</taxon>
        <taxon>Ascomycota</taxon>
        <taxon>Pezizomycotina</taxon>
        <taxon>Pezizomycetes</taxon>
        <taxon>Pezizales</taxon>
        <taxon>Pyronemataceae</taxon>
        <taxon>Sphaerosporella</taxon>
    </lineage>
</organism>
<evidence type="ECO:0000256" key="3">
    <source>
        <dbReference type="ARBA" id="ARBA00022552"/>
    </source>
</evidence>
<evidence type="ECO:0000256" key="7">
    <source>
        <dbReference type="SAM" id="MobiDB-lite"/>
    </source>
</evidence>
<dbReference type="GO" id="GO:0000460">
    <property type="term" value="P:maturation of 5.8S rRNA"/>
    <property type="evidence" value="ECO:0007669"/>
    <property type="project" value="TreeGrafter"/>
</dbReference>
<name>A0A5J5FAK7_9PEZI</name>
<dbReference type="InterPro" id="IPR011082">
    <property type="entry name" value="Exosome-assoc_fac/DNA_repair"/>
</dbReference>
<proteinExistence type="inferred from homology"/>
<dbReference type="GO" id="GO:0000178">
    <property type="term" value="C:exosome (RNase complex)"/>
    <property type="evidence" value="ECO:0007669"/>
    <property type="project" value="TreeGrafter"/>
</dbReference>
<evidence type="ECO:0000313" key="9">
    <source>
        <dbReference type="Proteomes" id="UP000326924"/>
    </source>
</evidence>
<keyword evidence="4 6" id="KW-0694">RNA-binding</keyword>
<dbReference type="OrthoDB" id="1421013at2759"/>
<protein>
    <recommendedName>
        <fullName evidence="6">Exosome complex protein</fullName>
    </recommendedName>
</protein>
<dbReference type="PANTHER" id="PTHR15341:SF3">
    <property type="entry name" value="NUCLEAR NUCLEIC ACID-BINDING PROTEIN C1D"/>
    <property type="match status" value="1"/>
</dbReference>
<dbReference type="GO" id="GO:0003723">
    <property type="term" value="F:RNA binding"/>
    <property type="evidence" value="ECO:0007669"/>
    <property type="project" value="UniProtKB-UniRule"/>
</dbReference>
<evidence type="ECO:0000256" key="1">
    <source>
        <dbReference type="ARBA" id="ARBA00004123"/>
    </source>
</evidence>
<accession>A0A5J5FAK7</accession>
<feature type="region of interest" description="Disordered" evidence="7">
    <location>
        <begin position="143"/>
        <end position="218"/>
    </location>
</feature>
<dbReference type="GO" id="GO:0010468">
    <property type="term" value="P:regulation of gene expression"/>
    <property type="evidence" value="ECO:0007669"/>
    <property type="project" value="TreeGrafter"/>
</dbReference>
<evidence type="ECO:0000256" key="6">
    <source>
        <dbReference type="RuleBase" id="RU368003"/>
    </source>
</evidence>
<dbReference type="GO" id="GO:0003677">
    <property type="term" value="F:DNA binding"/>
    <property type="evidence" value="ECO:0007669"/>
    <property type="project" value="TreeGrafter"/>
</dbReference>
<dbReference type="EMBL" id="VXIS01000004">
    <property type="protein sequence ID" value="KAA8914654.1"/>
    <property type="molecule type" value="Genomic_DNA"/>
</dbReference>
<comment type="subcellular location">
    <subcellularLocation>
        <location evidence="1 6">Nucleus</location>
    </subcellularLocation>
</comment>
<keyword evidence="9" id="KW-1185">Reference proteome</keyword>
<evidence type="ECO:0000256" key="2">
    <source>
        <dbReference type="ARBA" id="ARBA00009154"/>
    </source>
</evidence>
<evidence type="ECO:0000256" key="5">
    <source>
        <dbReference type="ARBA" id="ARBA00023242"/>
    </source>
</evidence>
<dbReference type="InParanoid" id="A0A5J5FAK7"/>
<dbReference type="Proteomes" id="UP000326924">
    <property type="component" value="Unassembled WGS sequence"/>
</dbReference>
<comment type="function">
    <text evidence="6">Required for exosome-dependent processing of pre-rRNA and small nucleolar RNA (snRNA) precursors. Involved in processing of 35S pre-rRNA at the A0, A1 and A2 sites.</text>
</comment>
<dbReference type="AlphaFoldDB" id="A0A5J5FAK7"/>
<comment type="caution">
    <text evidence="8">The sequence shown here is derived from an EMBL/GenBank/DDBJ whole genome shotgun (WGS) entry which is preliminary data.</text>
</comment>
<feature type="compositionally biased region" description="Basic residues" evidence="7">
    <location>
        <begin position="200"/>
        <end position="218"/>
    </location>
</feature>
<dbReference type="InterPro" id="IPR007146">
    <property type="entry name" value="Sas10/Utp3/C1D"/>
</dbReference>
<evidence type="ECO:0000313" key="8">
    <source>
        <dbReference type="EMBL" id="KAA8914654.1"/>
    </source>
</evidence>
<dbReference type="Pfam" id="PF04000">
    <property type="entry name" value="Sas10_Utp3"/>
    <property type="match status" value="1"/>
</dbReference>
<keyword evidence="3 6" id="KW-0698">rRNA processing</keyword>
<evidence type="ECO:0000256" key="4">
    <source>
        <dbReference type="ARBA" id="ARBA00022884"/>
    </source>
</evidence>
<sequence length="218" mass="24344">MSDQAFDQLDSVDDRLDELSVALEPLLSKSIGEHATTLPVADKARLYVLTTYAIESLLFSYLRLTGQPIKDHAIMRELTRVKQYVAKVKSAEPAAAAPAMSLDKAAAGRFIAAALAGNDKYDEERAATIAREKAGAEAKLKALEEKRRMEGREDDGNDSSGKANREKKKVEAKEEEVEAEAEGKKKKKVVKRSREEKEARRKRKEKRKDIRKKQKSAS</sequence>
<keyword evidence="5 6" id="KW-0539">Nucleus</keyword>
<dbReference type="GO" id="GO:0005730">
    <property type="term" value="C:nucleolus"/>
    <property type="evidence" value="ECO:0007669"/>
    <property type="project" value="TreeGrafter"/>
</dbReference>
<reference evidence="8 9" key="1">
    <citation type="submission" date="2019-09" db="EMBL/GenBank/DDBJ databases">
        <title>Draft genome of the ectomycorrhizal ascomycete Sphaerosporella brunnea.</title>
        <authorList>
            <consortium name="DOE Joint Genome Institute"/>
            <person name="Benucci G.M."/>
            <person name="Marozzi G."/>
            <person name="Antonielli L."/>
            <person name="Sanchez S."/>
            <person name="Marco P."/>
            <person name="Wang X."/>
            <person name="Falini L.B."/>
            <person name="Barry K."/>
            <person name="Haridas S."/>
            <person name="Lipzen A."/>
            <person name="Labutti K."/>
            <person name="Grigoriev I.V."/>
            <person name="Murat C."/>
            <person name="Martin F."/>
            <person name="Albertini E."/>
            <person name="Donnini D."/>
            <person name="Bonito G."/>
        </authorList>
    </citation>
    <scope>NUCLEOTIDE SEQUENCE [LARGE SCALE GENOMIC DNA]</scope>
    <source>
        <strain evidence="8 9">Sb_GMNB300</strain>
    </source>
</reference>
<dbReference type="PANTHER" id="PTHR15341">
    <property type="entry name" value="SUN-COR STEROID HORMONE RECEPTOR CO-REPRESSOR"/>
    <property type="match status" value="1"/>
</dbReference>
<gene>
    <name evidence="8" type="ORF">FN846DRAFT_926073</name>
</gene>
<comment type="similarity">
    <text evidence="2 6">Belongs to the C1D family.</text>
</comment>